<evidence type="ECO:0000313" key="6">
    <source>
        <dbReference type="Proteomes" id="UP000237423"/>
    </source>
</evidence>
<gene>
    <name evidence="4" type="ORF">AADEFJLK_01913</name>
    <name evidence="3" type="ORF">CEK71_20040</name>
</gene>
<accession>A0A1Z4C3S8</accession>
<proteinExistence type="predicted"/>
<evidence type="ECO:0000313" key="3">
    <source>
        <dbReference type="EMBL" id="ASF48169.1"/>
    </source>
</evidence>
<dbReference type="AlphaFoldDB" id="A0A1Z4C3S8"/>
<dbReference type="RefSeq" id="WP_088621039.1">
    <property type="nucleotide sequence ID" value="NZ_CP022129.1"/>
</dbReference>
<dbReference type="PANTHER" id="PTHR43685:SF11">
    <property type="entry name" value="GLYCOSYLTRANSFERASE TAGX-RELATED"/>
    <property type="match status" value="1"/>
</dbReference>
<dbReference type="EMBL" id="PGFZ01000003">
    <property type="protein sequence ID" value="POZ52431.1"/>
    <property type="molecule type" value="Genomic_DNA"/>
</dbReference>
<keyword evidence="5" id="KW-1185">Reference proteome</keyword>
<dbReference type="OrthoDB" id="9802649at2"/>
<dbReference type="InterPro" id="IPR001173">
    <property type="entry name" value="Glyco_trans_2-like"/>
</dbReference>
<evidence type="ECO:0000313" key="4">
    <source>
        <dbReference type="EMBL" id="POZ52431.1"/>
    </source>
</evidence>
<name>A0A1Z4C3S8_9GAMM</name>
<evidence type="ECO:0000259" key="2">
    <source>
        <dbReference type="Pfam" id="PF00535"/>
    </source>
</evidence>
<dbReference type="EMBL" id="CP022129">
    <property type="protein sequence ID" value="ASF48169.1"/>
    <property type="molecule type" value="Genomic_DNA"/>
</dbReference>
<dbReference type="Gene3D" id="3.90.550.10">
    <property type="entry name" value="Spore Coat Polysaccharide Biosynthesis Protein SpsA, Chain A"/>
    <property type="match status" value="1"/>
</dbReference>
<reference evidence="4 6" key="2">
    <citation type="submission" date="2017-11" db="EMBL/GenBank/DDBJ databases">
        <title>Draft Genome Sequence of Methylobacter psychrotolerans Sph1T, an Obligate Methanotroph from Low-Temperature Environments.</title>
        <authorList>
            <person name="Oshkin I.Y."/>
            <person name="Miroshnikov K."/>
            <person name="Belova S.E."/>
            <person name="Korzhenkov A."/>
            <person name="Toshchakov S.V."/>
            <person name="Dedysh S.N."/>
        </authorList>
    </citation>
    <scope>NUCLEOTIDE SEQUENCE [LARGE SCALE GENOMIC DNA]</scope>
    <source>
        <strain evidence="4 6">Sph1</strain>
    </source>
</reference>
<dbReference type="Proteomes" id="UP000237423">
    <property type="component" value="Unassembled WGS sequence"/>
</dbReference>
<evidence type="ECO:0000256" key="1">
    <source>
        <dbReference type="SAM" id="Coils"/>
    </source>
</evidence>
<sequence length="309" mass="35731">MDTSLPLPLVSVVIATYNGERFLRAQLDSILQQTYQHLEVIAVDDCSTDNTFAILTEYAARHPHFTAVSNGQNLGYQKNFEKGFLLAKGDYIAPCDQDDIWLPTKIDVLLAHIGEHAIVYCDSSFINSTGELLGKKMSQEKVLTHFDDPLMFIVGGSVPGHAMLITRQLVMDTMPFPSTIMPHDYWLAFVATFASSLKFIDQTLVLYRRHDANIFGSLNSSNKQKETARQRKENAQHRVKLLYDKCPEHLSETKEVLRKLYNSYQSYSITNNFTRMMIFFKYRKQILSYKKRNEFRRCLYCLKMFFKIT</sequence>
<dbReference type="Pfam" id="PF00535">
    <property type="entry name" value="Glycos_transf_2"/>
    <property type="match status" value="1"/>
</dbReference>
<evidence type="ECO:0000313" key="5">
    <source>
        <dbReference type="Proteomes" id="UP000197019"/>
    </source>
</evidence>
<feature type="coiled-coil region" evidence="1">
    <location>
        <begin position="218"/>
        <end position="245"/>
    </location>
</feature>
<protein>
    <submittedName>
        <fullName evidence="4">Glycosyltransferase family 2 protein</fullName>
    </submittedName>
</protein>
<keyword evidence="1" id="KW-0175">Coiled coil</keyword>
<dbReference type="PANTHER" id="PTHR43685">
    <property type="entry name" value="GLYCOSYLTRANSFERASE"/>
    <property type="match status" value="1"/>
</dbReference>
<dbReference type="InterPro" id="IPR029044">
    <property type="entry name" value="Nucleotide-diphossugar_trans"/>
</dbReference>
<keyword evidence="4" id="KW-0808">Transferase</keyword>
<dbReference type="CDD" id="cd04196">
    <property type="entry name" value="GT_2_like_d"/>
    <property type="match status" value="1"/>
</dbReference>
<dbReference type="GO" id="GO:0016740">
    <property type="term" value="F:transferase activity"/>
    <property type="evidence" value="ECO:0007669"/>
    <property type="project" value="UniProtKB-KW"/>
</dbReference>
<dbReference type="Proteomes" id="UP000197019">
    <property type="component" value="Chromosome"/>
</dbReference>
<dbReference type="InterPro" id="IPR050834">
    <property type="entry name" value="Glycosyltransf_2"/>
</dbReference>
<reference evidence="3 5" key="1">
    <citation type="submission" date="2017-06" db="EMBL/GenBank/DDBJ databases">
        <title>Genome Sequencing of the methanotroph Methylovulum psychrotolerants str. HV10-M2 isolated from a high-altitude environment.</title>
        <authorList>
            <person name="Mateos-Rivera A."/>
        </authorList>
    </citation>
    <scope>NUCLEOTIDE SEQUENCE [LARGE SCALE GENOMIC DNA]</scope>
    <source>
        <strain evidence="3 5">HV10_M2</strain>
    </source>
</reference>
<dbReference type="SUPFAM" id="SSF53448">
    <property type="entry name" value="Nucleotide-diphospho-sugar transferases"/>
    <property type="match status" value="1"/>
</dbReference>
<dbReference type="KEGG" id="mpsy:CEK71_20040"/>
<feature type="domain" description="Glycosyltransferase 2-like" evidence="2">
    <location>
        <begin position="11"/>
        <end position="169"/>
    </location>
</feature>
<organism evidence="3 5">
    <name type="scientific">Methylovulum psychrotolerans</name>
    <dbReference type="NCBI Taxonomy" id="1704499"/>
    <lineage>
        <taxon>Bacteria</taxon>
        <taxon>Pseudomonadati</taxon>
        <taxon>Pseudomonadota</taxon>
        <taxon>Gammaproteobacteria</taxon>
        <taxon>Methylococcales</taxon>
        <taxon>Methylococcaceae</taxon>
        <taxon>Methylovulum</taxon>
    </lineage>
</organism>